<dbReference type="Proteomes" id="UP001515480">
    <property type="component" value="Unassembled WGS sequence"/>
</dbReference>
<dbReference type="InterPro" id="IPR000157">
    <property type="entry name" value="TIR_dom"/>
</dbReference>
<sequence length="510" mass="57294">MPYNDPGYWKFMLSHVQNEASAEALDLSIELGKEACWLDVKMKDKSEEAMKEAVMKSDFFVCILSESYFERAFCIKEMNWALEFQKPIISTYKRGTHIGDVLNKAPPMLSSIKGIDSIEVNRADLEFFAVSLMKILRVVEIGGFKMGRIAGESAGEASALMSAMQAMPPCVQRKCESEEIEETLSSLHTQLGKLLINLKANSTLRCGPAAAIGETVPKNELYECLPFSYYRNSPFHKINLQYPGLQLINEKPYIFIVNQFLSASECFALISKIGANAKKQSASAPLLDGKQIAGERTSVGCVATLEEVSSLRAKFERLLWVPQTHMQYTKLSKYDPGAQFSQHSDALVGDKSVEFDRNKDYWNEYTRQQQGIQGLPFPGANRFCTVFVYLNTCERGGCTSWKWTRRAPSFYEKPTALGWDDMKSQHTKSDDWVTIKPEQGMAVVHFPSLTPDHGGLTDPNAMHEGQEAIDTKYIVQQFVYSHPLDWENGSECAAFQPGNTPSGRLNEFQC</sequence>
<dbReference type="AlphaFoldDB" id="A0AB34JP53"/>
<dbReference type="SMART" id="SM00702">
    <property type="entry name" value="P4Hc"/>
    <property type="match status" value="1"/>
</dbReference>
<name>A0AB34JP53_PRYPA</name>
<comment type="cofactor">
    <cofactor evidence="1">
        <name>L-ascorbate</name>
        <dbReference type="ChEBI" id="CHEBI:38290"/>
    </cofactor>
</comment>
<dbReference type="GO" id="GO:0007165">
    <property type="term" value="P:signal transduction"/>
    <property type="evidence" value="ECO:0007669"/>
    <property type="project" value="InterPro"/>
</dbReference>
<evidence type="ECO:0000256" key="5">
    <source>
        <dbReference type="ARBA" id="ARBA00023004"/>
    </source>
</evidence>
<keyword evidence="8" id="KW-1185">Reference proteome</keyword>
<evidence type="ECO:0000313" key="8">
    <source>
        <dbReference type="Proteomes" id="UP001515480"/>
    </source>
</evidence>
<dbReference type="InterPro" id="IPR045054">
    <property type="entry name" value="P4HA-like"/>
</dbReference>
<proteinExistence type="predicted"/>
<dbReference type="InterPro" id="IPR035897">
    <property type="entry name" value="Toll_tir_struct_dom_sf"/>
</dbReference>
<evidence type="ECO:0000259" key="6">
    <source>
        <dbReference type="SMART" id="SM00702"/>
    </source>
</evidence>
<dbReference type="PANTHER" id="PTHR10869">
    <property type="entry name" value="PROLYL 4-HYDROXYLASE ALPHA SUBUNIT"/>
    <property type="match status" value="1"/>
</dbReference>
<gene>
    <name evidence="7" type="ORF">AB1Y20_017792</name>
</gene>
<dbReference type="Gene3D" id="3.40.50.10140">
    <property type="entry name" value="Toll/interleukin-1 receptor homology (TIR) domain"/>
    <property type="match status" value="1"/>
</dbReference>
<evidence type="ECO:0000256" key="1">
    <source>
        <dbReference type="ARBA" id="ARBA00001961"/>
    </source>
</evidence>
<keyword evidence="2" id="KW-0479">Metal-binding</keyword>
<dbReference type="EMBL" id="JBGBPQ010000006">
    <property type="protein sequence ID" value="KAL1522823.1"/>
    <property type="molecule type" value="Genomic_DNA"/>
</dbReference>
<dbReference type="GO" id="GO:0031418">
    <property type="term" value="F:L-ascorbic acid binding"/>
    <property type="evidence" value="ECO:0007669"/>
    <property type="project" value="InterPro"/>
</dbReference>
<dbReference type="GO" id="GO:0005783">
    <property type="term" value="C:endoplasmic reticulum"/>
    <property type="evidence" value="ECO:0007669"/>
    <property type="project" value="TreeGrafter"/>
</dbReference>
<keyword evidence="4" id="KW-0560">Oxidoreductase</keyword>
<keyword evidence="5" id="KW-0408">Iron</keyword>
<comment type="caution">
    <text evidence="7">The sequence shown here is derived from an EMBL/GenBank/DDBJ whole genome shotgun (WGS) entry which is preliminary data.</text>
</comment>
<evidence type="ECO:0000256" key="3">
    <source>
        <dbReference type="ARBA" id="ARBA00022964"/>
    </source>
</evidence>
<evidence type="ECO:0000256" key="4">
    <source>
        <dbReference type="ARBA" id="ARBA00023002"/>
    </source>
</evidence>
<dbReference type="InterPro" id="IPR006620">
    <property type="entry name" value="Pro_4_hyd_alph"/>
</dbReference>
<dbReference type="PANTHER" id="PTHR10869:SF229">
    <property type="entry name" value="PROLYL 4-HYDROXYLASE ALPHA SUBUNIT DOMAIN-CONTAINING PROTEIN"/>
    <property type="match status" value="1"/>
</dbReference>
<dbReference type="GO" id="GO:0004656">
    <property type="term" value="F:procollagen-proline 4-dioxygenase activity"/>
    <property type="evidence" value="ECO:0007669"/>
    <property type="project" value="TreeGrafter"/>
</dbReference>
<feature type="domain" description="Prolyl 4-hydroxylase alpha subunit" evidence="6">
    <location>
        <begin position="252"/>
        <end position="480"/>
    </location>
</feature>
<keyword evidence="3" id="KW-0223">Dioxygenase</keyword>
<protein>
    <recommendedName>
        <fullName evidence="6">Prolyl 4-hydroxylase alpha subunit domain-containing protein</fullName>
    </recommendedName>
</protein>
<organism evidence="7 8">
    <name type="scientific">Prymnesium parvum</name>
    <name type="common">Toxic golden alga</name>
    <dbReference type="NCBI Taxonomy" id="97485"/>
    <lineage>
        <taxon>Eukaryota</taxon>
        <taxon>Haptista</taxon>
        <taxon>Haptophyta</taxon>
        <taxon>Prymnesiophyceae</taxon>
        <taxon>Prymnesiales</taxon>
        <taxon>Prymnesiaceae</taxon>
        <taxon>Prymnesium</taxon>
    </lineage>
</organism>
<evidence type="ECO:0000313" key="7">
    <source>
        <dbReference type="EMBL" id="KAL1522823.1"/>
    </source>
</evidence>
<dbReference type="SUPFAM" id="SSF52200">
    <property type="entry name" value="Toll/Interleukin receptor TIR domain"/>
    <property type="match status" value="1"/>
</dbReference>
<evidence type="ECO:0000256" key="2">
    <source>
        <dbReference type="ARBA" id="ARBA00022723"/>
    </source>
</evidence>
<dbReference type="GO" id="GO:0005506">
    <property type="term" value="F:iron ion binding"/>
    <property type="evidence" value="ECO:0007669"/>
    <property type="project" value="InterPro"/>
</dbReference>
<reference evidence="7 8" key="1">
    <citation type="journal article" date="2024" name="Science">
        <title>Giant polyketide synthase enzymes in the biosynthesis of giant marine polyether toxins.</title>
        <authorList>
            <person name="Fallon T.R."/>
            <person name="Shende V.V."/>
            <person name="Wierzbicki I.H."/>
            <person name="Pendleton A.L."/>
            <person name="Watervoot N.F."/>
            <person name="Auber R.P."/>
            <person name="Gonzalez D.J."/>
            <person name="Wisecaver J.H."/>
            <person name="Moore B.S."/>
        </authorList>
    </citation>
    <scope>NUCLEOTIDE SEQUENCE [LARGE SCALE GENOMIC DNA]</scope>
    <source>
        <strain evidence="7 8">12B1</strain>
    </source>
</reference>
<dbReference type="Pfam" id="PF13676">
    <property type="entry name" value="TIR_2"/>
    <property type="match status" value="1"/>
</dbReference>
<accession>A0AB34JP53</accession>
<dbReference type="Gene3D" id="2.60.120.620">
    <property type="entry name" value="q2cbj1_9rhob like domain"/>
    <property type="match status" value="1"/>
</dbReference>